<comment type="caution">
    <text evidence="9">The sequence shown here is derived from an EMBL/GenBank/DDBJ whole genome shotgun (WGS) entry which is preliminary data.</text>
</comment>
<evidence type="ECO:0000256" key="8">
    <source>
        <dbReference type="SAM" id="Phobius"/>
    </source>
</evidence>
<evidence type="ECO:0000256" key="2">
    <source>
        <dbReference type="ARBA" id="ARBA00009607"/>
    </source>
</evidence>
<keyword evidence="6 8" id="KW-0472">Membrane</keyword>
<feature type="compositionally biased region" description="Low complexity" evidence="7">
    <location>
        <begin position="14"/>
        <end position="36"/>
    </location>
</feature>
<accession>A0A2G9I3B3</accession>
<dbReference type="GO" id="GO:0007219">
    <property type="term" value="P:Notch signaling pathway"/>
    <property type="evidence" value="ECO:0007669"/>
    <property type="project" value="UniProtKB-KW"/>
</dbReference>
<dbReference type="EMBL" id="NKXS01000442">
    <property type="protein sequence ID" value="PIN24255.1"/>
    <property type="molecule type" value="Genomic_DNA"/>
</dbReference>
<keyword evidence="10" id="KW-1185">Reference proteome</keyword>
<dbReference type="Pfam" id="PF10251">
    <property type="entry name" value="PEN-2"/>
    <property type="match status" value="1"/>
</dbReference>
<sequence>MDSDSRSPPSDLYTNATAAAAGNTSILPTTTATDDTSSSRRRSGQIEWPTIDGPLGLSHEDSLAHARRYFKLGFLCLPFLWAINCFYFWPVLRNPHAQHSHPQLRRYLVGSATGFLLFTAILSAWALTFAIGGESLIGHVWEELVMYNVAEKYGLTGWI</sequence>
<evidence type="ECO:0000256" key="6">
    <source>
        <dbReference type="ARBA" id="ARBA00023136"/>
    </source>
</evidence>
<organism evidence="9 10">
    <name type="scientific">Handroanthus impetiginosus</name>
    <dbReference type="NCBI Taxonomy" id="429701"/>
    <lineage>
        <taxon>Eukaryota</taxon>
        <taxon>Viridiplantae</taxon>
        <taxon>Streptophyta</taxon>
        <taxon>Embryophyta</taxon>
        <taxon>Tracheophyta</taxon>
        <taxon>Spermatophyta</taxon>
        <taxon>Magnoliopsida</taxon>
        <taxon>eudicotyledons</taxon>
        <taxon>Gunneridae</taxon>
        <taxon>Pentapetalae</taxon>
        <taxon>asterids</taxon>
        <taxon>lamiids</taxon>
        <taxon>Lamiales</taxon>
        <taxon>Bignoniaceae</taxon>
        <taxon>Crescentiina</taxon>
        <taxon>Tabebuia alliance</taxon>
        <taxon>Handroanthus</taxon>
    </lineage>
</organism>
<dbReference type="PANTHER" id="PTHR16318:SF0">
    <property type="entry name" value="GAMMA-SECRETASE SUBUNIT PEN-2"/>
    <property type="match status" value="1"/>
</dbReference>
<protein>
    <submittedName>
        <fullName evidence="9">Putative membrane protein</fullName>
    </submittedName>
</protein>
<keyword evidence="5 8" id="KW-1133">Transmembrane helix</keyword>
<name>A0A2G9I3B3_9LAMI</name>
<comment type="subcellular location">
    <subcellularLocation>
        <location evidence="1">Membrane</location>
        <topology evidence="1">Multi-pass membrane protein</topology>
    </subcellularLocation>
</comment>
<dbReference type="STRING" id="429701.A0A2G9I3B3"/>
<dbReference type="InterPro" id="IPR019379">
    <property type="entry name" value="Gamma_Secretase_Asp_P_PEN2"/>
</dbReference>
<feature type="region of interest" description="Disordered" evidence="7">
    <location>
        <begin position="1"/>
        <end position="47"/>
    </location>
</feature>
<proteinExistence type="inferred from homology"/>
<evidence type="ECO:0000313" key="9">
    <source>
        <dbReference type="EMBL" id="PIN24255.1"/>
    </source>
</evidence>
<evidence type="ECO:0000313" key="10">
    <source>
        <dbReference type="Proteomes" id="UP000231279"/>
    </source>
</evidence>
<feature type="transmembrane region" description="Helical" evidence="8">
    <location>
        <begin position="109"/>
        <end position="131"/>
    </location>
</feature>
<dbReference type="OrthoDB" id="524898at2759"/>
<evidence type="ECO:0000256" key="5">
    <source>
        <dbReference type="ARBA" id="ARBA00022989"/>
    </source>
</evidence>
<gene>
    <name evidence="9" type="ORF">CDL12_03022</name>
</gene>
<comment type="similarity">
    <text evidence="2">Belongs to the PEN-2 family.</text>
</comment>
<evidence type="ECO:0000256" key="1">
    <source>
        <dbReference type="ARBA" id="ARBA00004141"/>
    </source>
</evidence>
<keyword evidence="4" id="KW-0914">Notch signaling pathway</keyword>
<keyword evidence="3 8" id="KW-0812">Transmembrane</keyword>
<dbReference type="PANTHER" id="PTHR16318">
    <property type="entry name" value="GAMMA-SECRETASE SUBUNIT PEN-2"/>
    <property type="match status" value="1"/>
</dbReference>
<dbReference type="Proteomes" id="UP000231279">
    <property type="component" value="Unassembled WGS sequence"/>
</dbReference>
<evidence type="ECO:0000256" key="7">
    <source>
        <dbReference type="SAM" id="MobiDB-lite"/>
    </source>
</evidence>
<feature type="transmembrane region" description="Helical" evidence="8">
    <location>
        <begin position="69"/>
        <end position="89"/>
    </location>
</feature>
<evidence type="ECO:0000256" key="4">
    <source>
        <dbReference type="ARBA" id="ARBA00022976"/>
    </source>
</evidence>
<reference evidence="10" key="1">
    <citation type="journal article" date="2018" name="Gigascience">
        <title>Genome assembly of the Pink Ipe (Handroanthus impetiginosus, Bignoniaceae), a highly valued, ecologically keystone Neotropical timber forest tree.</title>
        <authorList>
            <person name="Silva-Junior O.B."/>
            <person name="Grattapaglia D."/>
            <person name="Novaes E."/>
            <person name="Collevatti R.G."/>
        </authorList>
    </citation>
    <scope>NUCLEOTIDE SEQUENCE [LARGE SCALE GENOMIC DNA]</scope>
    <source>
        <strain evidence="10">cv. UFG-1</strain>
    </source>
</reference>
<evidence type="ECO:0000256" key="3">
    <source>
        <dbReference type="ARBA" id="ARBA00022692"/>
    </source>
</evidence>
<dbReference type="GO" id="GO:0070765">
    <property type="term" value="C:gamma-secretase complex"/>
    <property type="evidence" value="ECO:0007669"/>
    <property type="project" value="TreeGrafter"/>
</dbReference>
<dbReference type="AlphaFoldDB" id="A0A2G9I3B3"/>